<keyword evidence="5 8" id="KW-1133">Transmembrane helix</keyword>
<dbReference type="AlphaFoldDB" id="A0A3A9Z552"/>
<dbReference type="GO" id="GO:0042773">
    <property type="term" value="P:ATP synthesis coupled electron transport"/>
    <property type="evidence" value="ECO:0007669"/>
    <property type="project" value="InterPro"/>
</dbReference>
<evidence type="ECO:0000256" key="4">
    <source>
        <dbReference type="ARBA" id="ARBA00022692"/>
    </source>
</evidence>
<feature type="domain" description="NADH:quinone oxidoreductase/Mrp antiporter transmembrane" evidence="9">
    <location>
        <begin position="133"/>
        <end position="421"/>
    </location>
</feature>
<keyword evidence="11" id="KW-1185">Reference proteome</keyword>
<evidence type="ECO:0000256" key="8">
    <source>
        <dbReference type="SAM" id="Phobius"/>
    </source>
</evidence>
<feature type="transmembrane region" description="Helical" evidence="8">
    <location>
        <begin position="275"/>
        <end position="297"/>
    </location>
</feature>
<dbReference type="InterPro" id="IPR003918">
    <property type="entry name" value="NADH_UbQ_OxRdtase"/>
</dbReference>
<dbReference type="EMBL" id="RBAL01000006">
    <property type="protein sequence ID" value="RKN42476.1"/>
    <property type="molecule type" value="Genomic_DNA"/>
</dbReference>
<dbReference type="RefSeq" id="WP_120679274.1">
    <property type="nucleotide sequence ID" value="NZ_RBAL01000006.1"/>
</dbReference>
<gene>
    <name evidence="10" type="ORF">D7294_13820</name>
</gene>
<organism evidence="10 11">
    <name type="scientific">Streptomyces hoynatensis</name>
    <dbReference type="NCBI Taxonomy" id="1141874"/>
    <lineage>
        <taxon>Bacteria</taxon>
        <taxon>Bacillati</taxon>
        <taxon>Actinomycetota</taxon>
        <taxon>Actinomycetes</taxon>
        <taxon>Kitasatosporales</taxon>
        <taxon>Streptomycetaceae</taxon>
        <taxon>Streptomyces</taxon>
    </lineage>
</organism>
<feature type="transmembrane region" description="Helical" evidence="8">
    <location>
        <begin position="452"/>
        <end position="473"/>
    </location>
</feature>
<dbReference type="PANTHER" id="PTHR42703:SF1">
    <property type="entry name" value="NA(+)_H(+) ANTIPORTER SUBUNIT D1"/>
    <property type="match status" value="1"/>
</dbReference>
<dbReference type="GO" id="GO:0005886">
    <property type="term" value="C:plasma membrane"/>
    <property type="evidence" value="ECO:0007669"/>
    <property type="project" value="UniProtKB-SubCell"/>
</dbReference>
<keyword evidence="4 7" id="KW-0812">Transmembrane</keyword>
<comment type="subcellular location">
    <subcellularLocation>
        <location evidence="1">Cell membrane</location>
        <topology evidence="1">Multi-pass membrane protein</topology>
    </subcellularLocation>
    <subcellularLocation>
        <location evidence="7">Membrane</location>
        <topology evidence="7">Multi-pass membrane protein</topology>
    </subcellularLocation>
</comment>
<sequence>MIAWLLAAPLLLPVPAAGISFALPGRHAARQLLGVAVLCCTLADAVALLVLAERGGPRAATLGGWPAPLGITLVADRLSALLLTVSLAVALAVLVFSAGQDLADAGRAASVSSVAFVPAYLLLTAGVGLAFLAGDLFNLFVAFELMLTASYVLLTLGAGPTRLRAGMTYTLTSLASSLLFLSTIALCYAAAGTVNLADLAGRIGGVPGDVRAALSVLLLVVFGIKAAVVPLHFWLPDSYPTAPAPVTALFAALLTKVSVYALVRTQTLLFPREGDWTLLAVAAVATLLVGGLGALAQDDVNRLLSFVLVSHIGFLLFGLALFDEAGLTGTVLYTVHHIAVQTGLFLAVGLAVRAAGTSSLSRLAAAAPPPAPVAVLFLLPAMSIAGLPPTSGFVAKFALLRAAAGRGGAAAVLVAAALLTSLLTLYAVLRVWRAVFGAGPRRPPPGPRRGEALMLGATAAIVLVGVGVAAGAAELSGISERAAHALLEREGYRHAVLGGSIG</sequence>
<dbReference type="PANTHER" id="PTHR42703">
    <property type="entry name" value="NADH DEHYDROGENASE"/>
    <property type="match status" value="1"/>
</dbReference>
<feature type="transmembrane region" description="Helical" evidence="8">
    <location>
        <begin position="303"/>
        <end position="322"/>
    </location>
</feature>
<feature type="transmembrane region" description="Helical" evidence="8">
    <location>
        <begin position="212"/>
        <end position="235"/>
    </location>
</feature>
<evidence type="ECO:0000313" key="10">
    <source>
        <dbReference type="EMBL" id="RKN42476.1"/>
    </source>
</evidence>
<dbReference type="InterPro" id="IPR050586">
    <property type="entry name" value="CPA3_Na-H_Antiporter_D"/>
</dbReference>
<feature type="transmembrane region" description="Helical" evidence="8">
    <location>
        <begin position="32"/>
        <end position="52"/>
    </location>
</feature>
<feature type="transmembrane region" description="Helical" evidence="8">
    <location>
        <begin position="241"/>
        <end position="263"/>
    </location>
</feature>
<dbReference type="GO" id="GO:0008137">
    <property type="term" value="F:NADH dehydrogenase (ubiquinone) activity"/>
    <property type="evidence" value="ECO:0007669"/>
    <property type="project" value="InterPro"/>
</dbReference>
<proteinExistence type="inferred from homology"/>
<evidence type="ECO:0000256" key="5">
    <source>
        <dbReference type="ARBA" id="ARBA00022989"/>
    </source>
</evidence>
<evidence type="ECO:0000256" key="6">
    <source>
        <dbReference type="ARBA" id="ARBA00023136"/>
    </source>
</evidence>
<feature type="transmembrane region" description="Helical" evidence="8">
    <location>
        <begin position="178"/>
        <end position="200"/>
    </location>
</feature>
<dbReference type="PRINTS" id="PR01437">
    <property type="entry name" value="NUOXDRDTASE4"/>
</dbReference>
<keyword evidence="3" id="KW-1003">Cell membrane</keyword>
<evidence type="ECO:0000259" key="9">
    <source>
        <dbReference type="Pfam" id="PF00361"/>
    </source>
</evidence>
<evidence type="ECO:0000313" key="11">
    <source>
        <dbReference type="Proteomes" id="UP000272474"/>
    </source>
</evidence>
<evidence type="ECO:0000256" key="1">
    <source>
        <dbReference type="ARBA" id="ARBA00004651"/>
    </source>
</evidence>
<feature type="transmembrane region" description="Helical" evidence="8">
    <location>
        <begin position="375"/>
        <end position="399"/>
    </location>
</feature>
<feature type="transmembrane region" description="Helical" evidence="8">
    <location>
        <begin position="78"/>
        <end position="99"/>
    </location>
</feature>
<feature type="transmembrane region" description="Helical" evidence="8">
    <location>
        <begin position="334"/>
        <end position="355"/>
    </location>
</feature>
<dbReference type="OrthoDB" id="9768329at2"/>
<dbReference type="Pfam" id="PF00361">
    <property type="entry name" value="Proton_antipo_M"/>
    <property type="match status" value="1"/>
</dbReference>
<dbReference type="Proteomes" id="UP000272474">
    <property type="component" value="Unassembled WGS sequence"/>
</dbReference>
<comment type="similarity">
    <text evidence="2">Belongs to the CPA3 antiporters (TC 2.A.63) subunit D family.</text>
</comment>
<evidence type="ECO:0000256" key="7">
    <source>
        <dbReference type="RuleBase" id="RU000320"/>
    </source>
</evidence>
<protein>
    <submittedName>
        <fullName evidence="10">Na+/H+ antiporter subunit D</fullName>
    </submittedName>
</protein>
<comment type="caution">
    <text evidence="10">The sequence shown here is derived from an EMBL/GenBank/DDBJ whole genome shotgun (WGS) entry which is preliminary data.</text>
</comment>
<feature type="transmembrane region" description="Helical" evidence="8">
    <location>
        <begin position="111"/>
        <end position="132"/>
    </location>
</feature>
<feature type="transmembrane region" description="Helical" evidence="8">
    <location>
        <begin position="139"/>
        <end position="158"/>
    </location>
</feature>
<keyword evidence="6 8" id="KW-0472">Membrane</keyword>
<name>A0A3A9Z552_9ACTN</name>
<feature type="transmembrane region" description="Helical" evidence="8">
    <location>
        <begin position="411"/>
        <end position="432"/>
    </location>
</feature>
<evidence type="ECO:0000256" key="2">
    <source>
        <dbReference type="ARBA" id="ARBA00005346"/>
    </source>
</evidence>
<evidence type="ECO:0000256" key="3">
    <source>
        <dbReference type="ARBA" id="ARBA00022475"/>
    </source>
</evidence>
<dbReference type="InterPro" id="IPR001750">
    <property type="entry name" value="ND/Mrp_TM"/>
</dbReference>
<accession>A0A3A9Z552</accession>
<reference evidence="10 11" key="1">
    <citation type="journal article" date="2014" name="Int. J. Syst. Evol. Microbiol.">
        <title>Streptomyces hoynatensis sp. nov., isolated from deep marine sediment.</title>
        <authorList>
            <person name="Veyisoglu A."/>
            <person name="Sahin N."/>
        </authorList>
    </citation>
    <scope>NUCLEOTIDE SEQUENCE [LARGE SCALE GENOMIC DNA]</scope>
    <source>
        <strain evidence="10 11">KCTC 29097</strain>
    </source>
</reference>